<organism evidence="2 3">
    <name type="scientific">Nannochloropsis gaditana</name>
    <dbReference type="NCBI Taxonomy" id="72520"/>
    <lineage>
        <taxon>Eukaryota</taxon>
        <taxon>Sar</taxon>
        <taxon>Stramenopiles</taxon>
        <taxon>Ochrophyta</taxon>
        <taxon>Eustigmatophyceae</taxon>
        <taxon>Eustigmatales</taxon>
        <taxon>Monodopsidaceae</taxon>
        <taxon>Nannochloropsis</taxon>
    </lineage>
</organism>
<comment type="caution">
    <text evidence="2">The sequence shown here is derived from an EMBL/GenBank/DDBJ whole genome shotgun (WGS) entry which is preliminary data.</text>
</comment>
<dbReference type="SUPFAM" id="SSF49265">
    <property type="entry name" value="Fibronectin type III"/>
    <property type="match status" value="1"/>
</dbReference>
<dbReference type="InterPro" id="IPR013783">
    <property type="entry name" value="Ig-like_fold"/>
</dbReference>
<sequence length="113" mass="12639">MTPEVLLPPEEPRFVAAEDTSIRVEWDAVDTLRYRIQYKEYLQSWEEAAQVDVPSGQNRMVAALPDLQPCATYCVRLVAVDEDGLESPPGPEIFVDTQAANCTPKHKKACCIC</sequence>
<dbReference type="Proteomes" id="UP000019335">
    <property type="component" value="Unassembled WGS sequence"/>
</dbReference>
<evidence type="ECO:0000313" key="3">
    <source>
        <dbReference type="Proteomes" id="UP000019335"/>
    </source>
</evidence>
<dbReference type="EMBL" id="AZIL01002191">
    <property type="protein sequence ID" value="EWM22427.1"/>
    <property type="molecule type" value="Genomic_DNA"/>
</dbReference>
<name>W7T7K2_9STRA</name>
<feature type="domain" description="Fibronectin type-III" evidence="1">
    <location>
        <begin position="8"/>
        <end position="100"/>
    </location>
</feature>
<protein>
    <recommendedName>
        <fullName evidence="1">Fibronectin type-III domain-containing protein</fullName>
    </recommendedName>
</protein>
<dbReference type="PROSITE" id="PS50853">
    <property type="entry name" value="FN3"/>
    <property type="match status" value="1"/>
</dbReference>
<dbReference type="Pfam" id="PF00041">
    <property type="entry name" value="fn3"/>
    <property type="match status" value="1"/>
</dbReference>
<evidence type="ECO:0000313" key="2">
    <source>
        <dbReference type="EMBL" id="EWM22427.1"/>
    </source>
</evidence>
<dbReference type="SMART" id="SM00060">
    <property type="entry name" value="FN3"/>
    <property type="match status" value="1"/>
</dbReference>
<dbReference type="InterPro" id="IPR003961">
    <property type="entry name" value="FN3_dom"/>
</dbReference>
<gene>
    <name evidence="2" type="ORF">Naga_100011g43</name>
</gene>
<dbReference type="CDD" id="cd00063">
    <property type="entry name" value="FN3"/>
    <property type="match status" value="1"/>
</dbReference>
<evidence type="ECO:0000259" key="1">
    <source>
        <dbReference type="PROSITE" id="PS50853"/>
    </source>
</evidence>
<keyword evidence="3" id="KW-1185">Reference proteome</keyword>
<dbReference type="OrthoDB" id="10285641at2759"/>
<reference evidence="2 3" key="1">
    <citation type="journal article" date="2014" name="Mol. Plant">
        <title>Chromosome Scale Genome Assembly and Transcriptome Profiling of Nannochloropsis gaditana in Nitrogen Depletion.</title>
        <authorList>
            <person name="Corteggiani Carpinelli E."/>
            <person name="Telatin A."/>
            <person name="Vitulo N."/>
            <person name="Forcato C."/>
            <person name="D'Angelo M."/>
            <person name="Schiavon R."/>
            <person name="Vezzi A."/>
            <person name="Giacometti G.M."/>
            <person name="Morosinotto T."/>
            <person name="Valle G."/>
        </authorList>
    </citation>
    <scope>NUCLEOTIDE SEQUENCE [LARGE SCALE GENOMIC DNA]</scope>
    <source>
        <strain evidence="2 3">B-31</strain>
    </source>
</reference>
<dbReference type="InterPro" id="IPR036116">
    <property type="entry name" value="FN3_sf"/>
</dbReference>
<accession>W7T7K2</accession>
<proteinExistence type="predicted"/>
<dbReference type="Gene3D" id="2.60.40.10">
    <property type="entry name" value="Immunoglobulins"/>
    <property type="match status" value="1"/>
</dbReference>
<dbReference type="AlphaFoldDB" id="W7T7K2"/>